<accession>A0A2V1DSV4</accession>
<keyword evidence="3" id="KW-1185">Reference proteome</keyword>
<reference evidence="2 3" key="1">
    <citation type="journal article" date="2018" name="Sci. Rep.">
        <title>Comparative genomics provides insights into the lifestyle and reveals functional heterogeneity of dark septate endophytic fungi.</title>
        <authorList>
            <person name="Knapp D.G."/>
            <person name="Nemeth J.B."/>
            <person name="Barry K."/>
            <person name="Hainaut M."/>
            <person name="Henrissat B."/>
            <person name="Johnson J."/>
            <person name="Kuo A."/>
            <person name="Lim J.H.P."/>
            <person name="Lipzen A."/>
            <person name="Nolan M."/>
            <person name="Ohm R.A."/>
            <person name="Tamas L."/>
            <person name="Grigoriev I.V."/>
            <person name="Spatafora J.W."/>
            <person name="Nagy L.G."/>
            <person name="Kovacs G.M."/>
        </authorList>
    </citation>
    <scope>NUCLEOTIDE SEQUENCE [LARGE SCALE GENOMIC DNA]</scope>
    <source>
        <strain evidence="2 3">DSE2036</strain>
    </source>
</reference>
<sequence length="173" mass="19190">MSRSGRQTQPGLGAGKPSQAAYILTGRSAATRDSSTLAIHPPFAHPMVPFIQCRGTTTRGVRCRNRAKFPRSSRPVWCHCHGRPEAAGIDSEDETGGNSGRRARRARKKSQRDSFFDDIEPDIDSIVEALHAMERRNRALLQAIKHLTFEVCGLLGEEDGARLVEHMKGLRME</sequence>
<dbReference type="AlphaFoldDB" id="A0A2V1DSV4"/>
<evidence type="ECO:0000256" key="1">
    <source>
        <dbReference type="SAM" id="MobiDB-lite"/>
    </source>
</evidence>
<feature type="compositionally biased region" description="Basic residues" evidence="1">
    <location>
        <begin position="101"/>
        <end position="110"/>
    </location>
</feature>
<protein>
    <submittedName>
        <fullName evidence="2">Uncharacterized protein</fullName>
    </submittedName>
</protein>
<organism evidence="2 3">
    <name type="scientific">Periconia macrospinosa</name>
    <dbReference type="NCBI Taxonomy" id="97972"/>
    <lineage>
        <taxon>Eukaryota</taxon>
        <taxon>Fungi</taxon>
        <taxon>Dikarya</taxon>
        <taxon>Ascomycota</taxon>
        <taxon>Pezizomycotina</taxon>
        <taxon>Dothideomycetes</taxon>
        <taxon>Pleosporomycetidae</taxon>
        <taxon>Pleosporales</taxon>
        <taxon>Massarineae</taxon>
        <taxon>Periconiaceae</taxon>
        <taxon>Periconia</taxon>
    </lineage>
</organism>
<dbReference type="EMBL" id="KZ805362">
    <property type="protein sequence ID" value="PVI01119.1"/>
    <property type="molecule type" value="Genomic_DNA"/>
</dbReference>
<evidence type="ECO:0000313" key="2">
    <source>
        <dbReference type="EMBL" id="PVI01119.1"/>
    </source>
</evidence>
<feature type="region of interest" description="Disordered" evidence="1">
    <location>
        <begin position="85"/>
        <end position="113"/>
    </location>
</feature>
<gene>
    <name evidence="2" type="ORF">DM02DRAFT_365224</name>
</gene>
<name>A0A2V1DSV4_9PLEO</name>
<dbReference type="Proteomes" id="UP000244855">
    <property type="component" value="Unassembled WGS sequence"/>
</dbReference>
<proteinExistence type="predicted"/>
<evidence type="ECO:0000313" key="3">
    <source>
        <dbReference type="Proteomes" id="UP000244855"/>
    </source>
</evidence>